<dbReference type="EMBL" id="VZPB01000016">
    <property type="protein sequence ID" value="KAB0583272.1"/>
    <property type="molecule type" value="Genomic_DNA"/>
</dbReference>
<dbReference type="SUPFAM" id="SSF53448">
    <property type="entry name" value="Nucleotide-diphospho-sugar transferases"/>
    <property type="match status" value="1"/>
</dbReference>
<gene>
    <name evidence="1" type="ORF">F7Q92_08890</name>
</gene>
<keyword evidence="1" id="KW-0808">Transferase</keyword>
<dbReference type="InterPro" id="IPR029044">
    <property type="entry name" value="Nucleotide-diphossugar_trans"/>
</dbReference>
<keyword evidence="2" id="KW-1185">Reference proteome</keyword>
<protein>
    <submittedName>
        <fullName evidence="1">Glycosyltransferase family 2 protein</fullName>
    </submittedName>
</protein>
<proteinExistence type="predicted"/>
<dbReference type="Pfam" id="PF13704">
    <property type="entry name" value="Glyco_tranf_2_4"/>
    <property type="match status" value="1"/>
</dbReference>
<dbReference type="AlphaFoldDB" id="A0A643FE95"/>
<dbReference type="OrthoDB" id="433681at2"/>
<comment type="caution">
    <text evidence="1">The sequence shown here is derived from an EMBL/GenBank/DDBJ whole genome shotgun (WGS) entry which is preliminary data.</text>
</comment>
<name>A0A643FE95_IDEDE</name>
<sequence length="296" mass="33367">MKIVAVVGVMDERELLPDCVRHLYDIGVDEVVVRDAGSTDGSLEWAQAHQGPRLRLVPVSEDEKTRPPVWHAREREIAEMTRADWVLHLDADEFWLPATGQLRDSPQWQDESLDLIRVARYNVALGPVGREIPWPPSPASYDRLWLFGRPIPEFRQHLETHPLTPWISGVPVPKIAVRPRHLATLEPGCHEAHGLAGRPFVRAASQDIVTAHLPFNTLGRFARKLANIRALFRDYPERFPPGAAWHWRRWAALPDEAAVQAEFALQHLDAQEFAALQADGALQSARQLLNRLGATG</sequence>
<organism evidence="1 2">
    <name type="scientific">Ideonella dechloratans</name>
    <dbReference type="NCBI Taxonomy" id="36863"/>
    <lineage>
        <taxon>Bacteria</taxon>
        <taxon>Pseudomonadati</taxon>
        <taxon>Pseudomonadota</taxon>
        <taxon>Betaproteobacteria</taxon>
        <taxon>Burkholderiales</taxon>
        <taxon>Sphaerotilaceae</taxon>
        <taxon>Ideonella</taxon>
    </lineage>
</organism>
<evidence type="ECO:0000313" key="1">
    <source>
        <dbReference type="EMBL" id="KAB0583272.1"/>
    </source>
</evidence>
<dbReference type="RefSeq" id="WP_151123795.1">
    <property type="nucleotide sequence ID" value="NZ_CP088081.1"/>
</dbReference>
<reference evidence="1 2" key="1">
    <citation type="submission" date="2019-09" db="EMBL/GenBank/DDBJ databases">
        <title>Draft genome sequences of 48 bacterial type strains from the CCUG.</title>
        <authorList>
            <person name="Tunovic T."/>
            <person name="Pineiro-Iglesias B."/>
            <person name="Unosson C."/>
            <person name="Inganas E."/>
            <person name="Ohlen M."/>
            <person name="Cardew S."/>
            <person name="Jensie-Markopoulos S."/>
            <person name="Salva-Serra F."/>
            <person name="Jaen-Luchoro D."/>
            <person name="Karlsson R."/>
            <person name="Svensson-Stadler L."/>
            <person name="Chun J."/>
            <person name="Moore E."/>
        </authorList>
    </citation>
    <scope>NUCLEOTIDE SEQUENCE [LARGE SCALE GENOMIC DNA]</scope>
    <source>
        <strain evidence="1 2">CCUG 30977</strain>
    </source>
</reference>
<dbReference type="Proteomes" id="UP000430120">
    <property type="component" value="Unassembled WGS sequence"/>
</dbReference>
<evidence type="ECO:0000313" key="2">
    <source>
        <dbReference type="Proteomes" id="UP000430120"/>
    </source>
</evidence>
<dbReference type="GO" id="GO:0016740">
    <property type="term" value="F:transferase activity"/>
    <property type="evidence" value="ECO:0007669"/>
    <property type="project" value="UniProtKB-KW"/>
</dbReference>
<dbReference type="Gene3D" id="3.90.550.10">
    <property type="entry name" value="Spore Coat Polysaccharide Biosynthesis Protein SpsA, Chain A"/>
    <property type="match status" value="1"/>
</dbReference>
<accession>A0A643FE95</accession>